<organism evidence="1 2">
    <name type="scientific">Haematococcus lacustris</name>
    <name type="common">Green alga</name>
    <name type="synonym">Haematococcus pluvialis</name>
    <dbReference type="NCBI Taxonomy" id="44745"/>
    <lineage>
        <taxon>Eukaryota</taxon>
        <taxon>Viridiplantae</taxon>
        <taxon>Chlorophyta</taxon>
        <taxon>core chlorophytes</taxon>
        <taxon>Chlorophyceae</taxon>
        <taxon>CS clade</taxon>
        <taxon>Chlamydomonadales</taxon>
        <taxon>Haematococcaceae</taxon>
        <taxon>Haematococcus</taxon>
    </lineage>
</organism>
<keyword evidence="2" id="KW-1185">Reference proteome</keyword>
<reference evidence="1 2" key="1">
    <citation type="submission" date="2020-02" db="EMBL/GenBank/DDBJ databases">
        <title>Draft genome sequence of Haematococcus lacustris strain NIES-144.</title>
        <authorList>
            <person name="Morimoto D."/>
            <person name="Nakagawa S."/>
            <person name="Yoshida T."/>
            <person name="Sawayama S."/>
        </authorList>
    </citation>
    <scope>NUCLEOTIDE SEQUENCE [LARGE SCALE GENOMIC DNA]</scope>
    <source>
        <strain evidence="1 2">NIES-144</strain>
    </source>
</reference>
<sequence>MTWLAAQNVAISAVPSMPKLLGFAEGQSQAIAPAVKHSRAMRGWAIGCGYPHLARCSPVQFRALAAMASCNAPNA</sequence>
<name>A0A6A0A596_HAELA</name>
<proteinExistence type="predicted"/>
<comment type="caution">
    <text evidence="1">The sequence shown here is derived from an EMBL/GenBank/DDBJ whole genome shotgun (WGS) entry which is preliminary data.</text>
</comment>
<evidence type="ECO:0000313" key="2">
    <source>
        <dbReference type="Proteomes" id="UP000485058"/>
    </source>
</evidence>
<protein>
    <submittedName>
        <fullName evidence="1">Uncharacterized protein</fullName>
    </submittedName>
</protein>
<gene>
    <name evidence="1" type="ORF">HaLaN_26034</name>
</gene>
<accession>A0A6A0A596</accession>
<dbReference type="Proteomes" id="UP000485058">
    <property type="component" value="Unassembled WGS sequence"/>
</dbReference>
<evidence type="ECO:0000313" key="1">
    <source>
        <dbReference type="EMBL" id="GFH27671.1"/>
    </source>
</evidence>
<dbReference type="EMBL" id="BLLF01003570">
    <property type="protein sequence ID" value="GFH27671.1"/>
    <property type="molecule type" value="Genomic_DNA"/>
</dbReference>
<dbReference type="AlphaFoldDB" id="A0A6A0A596"/>